<feature type="transmembrane region" description="Helical" evidence="2">
    <location>
        <begin position="100"/>
        <end position="121"/>
    </location>
</feature>
<feature type="compositionally biased region" description="Low complexity" evidence="1">
    <location>
        <begin position="1"/>
        <end position="34"/>
    </location>
</feature>
<dbReference type="Proteomes" id="UP000313948">
    <property type="component" value="Chromosome"/>
</dbReference>
<keyword evidence="2" id="KW-0812">Transmembrane</keyword>
<keyword evidence="2" id="KW-0472">Membrane</keyword>
<accession>A0ABX5VN66</accession>
<organism evidence="3 4">
    <name type="scientific">Georgenia wutianyii</name>
    <dbReference type="NCBI Taxonomy" id="2585135"/>
    <lineage>
        <taxon>Bacteria</taxon>
        <taxon>Bacillati</taxon>
        <taxon>Actinomycetota</taxon>
        <taxon>Actinomycetes</taxon>
        <taxon>Micrococcales</taxon>
        <taxon>Bogoriellaceae</taxon>
        <taxon>Georgenia</taxon>
    </lineage>
</organism>
<reference evidence="3 4" key="1">
    <citation type="submission" date="2019-05" db="EMBL/GenBank/DDBJ databases">
        <title>Georgenia *** sp. nov., and Georgenia *** sp. nov., isolated from the intestinal contents of plateau pika (Ochotona curzoniae) in the Qinghai-Tibet plateau of China.</title>
        <authorList>
            <person name="Tian Z."/>
        </authorList>
    </citation>
    <scope>NUCLEOTIDE SEQUENCE [LARGE SCALE GENOMIC DNA]</scope>
    <source>
        <strain evidence="3 4">Z294</strain>
    </source>
</reference>
<feature type="transmembrane region" description="Helical" evidence="2">
    <location>
        <begin position="325"/>
        <end position="344"/>
    </location>
</feature>
<keyword evidence="2" id="KW-1133">Transmembrane helix</keyword>
<evidence type="ECO:0000313" key="4">
    <source>
        <dbReference type="Proteomes" id="UP000313948"/>
    </source>
</evidence>
<evidence type="ECO:0000313" key="3">
    <source>
        <dbReference type="EMBL" id="QDB79954.1"/>
    </source>
</evidence>
<dbReference type="PANTHER" id="PTHR37305">
    <property type="entry name" value="INTEGRAL MEMBRANE PROTEIN-RELATED"/>
    <property type="match status" value="1"/>
</dbReference>
<evidence type="ECO:0000256" key="2">
    <source>
        <dbReference type="SAM" id="Phobius"/>
    </source>
</evidence>
<dbReference type="PANTHER" id="PTHR37305:SF1">
    <property type="entry name" value="MEMBRANE PROTEIN"/>
    <property type="match status" value="1"/>
</dbReference>
<feature type="compositionally biased region" description="Low complexity" evidence="1">
    <location>
        <begin position="60"/>
        <end position="71"/>
    </location>
</feature>
<evidence type="ECO:0000256" key="1">
    <source>
        <dbReference type="SAM" id="MobiDB-lite"/>
    </source>
</evidence>
<gene>
    <name evidence="3" type="ORF">FE251_11640</name>
</gene>
<name>A0ABX5VN66_9MICO</name>
<keyword evidence="4" id="KW-1185">Reference proteome</keyword>
<dbReference type="Pfam" id="PF12679">
    <property type="entry name" value="ABC2_membrane_2"/>
    <property type="match status" value="1"/>
</dbReference>
<feature type="transmembrane region" description="Helical" evidence="2">
    <location>
        <begin position="190"/>
        <end position="220"/>
    </location>
</feature>
<proteinExistence type="predicted"/>
<feature type="transmembrane region" description="Helical" evidence="2">
    <location>
        <begin position="240"/>
        <end position="262"/>
    </location>
</feature>
<feature type="transmembrane region" description="Helical" evidence="2">
    <location>
        <begin position="269"/>
        <end position="289"/>
    </location>
</feature>
<feature type="transmembrane region" description="Helical" evidence="2">
    <location>
        <begin position="141"/>
        <end position="169"/>
    </location>
</feature>
<dbReference type="EMBL" id="CP040899">
    <property type="protein sequence ID" value="QDB79954.1"/>
    <property type="molecule type" value="Genomic_DNA"/>
</dbReference>
<protein>
    <submittedName>
        <fullName evidence="3">ABC transporter permease</fullName>
    </submittedName>
</protein>
<sequence length="351" mass="36641">MTPSGTATTTPATSAPRTGRPSSSPTCPRTLPCPRRSPRRSSRRGSGCAGSAWSRRRSRTASSRSPGRGSTLPSDTATRGSGRPLLASELGLVLRRRRTLAMLLALAAIPVLIAVVVKVASDPPAPGQGPPFLDRVTQNGLFVSITALVVTIPLFLPLTVGVVAGDTVAGEASLGTLRYLLLAPVERGRLLLVKFAGAAVFCLAATLSIVVAGSIVGALLFPVGPVTLLSGDTIGAWESLWRALLVALYVTLSLLGLTAVGLFISTLTVVPVGAMAATAVLAIVVQVLGSLDQLAWLHPWLLSEYWLGFADLLRQPVVWDSFGRNALLQLGYVAVFGALAYGRFTTKDVLS</sequence>
<feature type="compositionally biased region" description="Low complexity" evidence="1">
    <location>
        <begin position="44"/>
        <end position="53"/>
    </location>
</feature>
<feature type="region of interest" description="Disordered" evidence="1">
    <location>
        <begin position="1"/>
        <end position="81"/>
    </location>
</feature>